<dbReference type="EMBL" id="FBVY01000002">
    <property type="protein sequence ID" value="CUW84979.1"/>
    <property type="molecule type" value="Genomic_DNA"/>
</dbReference>
<feature type="transmembrane region" description="Helical" evidence="1">
    <location>
        <begin position="6"/>
        <end position="25"/>
    </location>
</feature>
<dbReference type="AlphaFoldDB" id="A0A9W5EXY3"/>
<dbReference type="GeneID" id="78737431"/>
<proteinExistence type="predicted"/>
<evidence type="ECO:0000313" key="2">
    <source>
        <dbReference type="EMBL" id="CUW84979.1"/>
    </source>
</evidence>
<keyword evidence="1" id="KW-0472">Membrane</keyword>
<comment type="caution">
    <text evidence="2">The sequence shown here is derived from an EMBL/GenBank/DDBJ whole genome shotgun (WGS) entry which is preliminary data.</text>
</comment>
<gene>
    <name evidence="2" type="ORF">AGR2A_Cc100018</name>
</gene>
<keyword evidence="1" id="KW-0812">Transmembrane</keyword>
<dbReference type="RefSeq" id="WP_004440843.1">
    <property type="nucleotide sequence ID" value="NZ_LT009718.1"/>
</dbReference>
<sequence>MWDFFPIVFLPFKILVLGTGMFFAIKWHHDQAKKENETKGP</sequence>
<reference evidence="2 3" key="1">
    <citation type="submission" date="2016-01" db="EMBL/GenBank/DDBJ databases">
        <authorList>
            <person name="Regsiter A."/>
            <person name="william w."/>
        </authorList>
    </citation>
    <scope>NUCLEOTIDE SEQUENCE [LARGE SCALE GENOMIC DNA]</scope>
    <source>
        <strain evidence="2 3">CFBP 5494</strain>
    </source>
</reference>
<accession>A0A9W5EXY3</accession>
<keyword evidence="3" id="KW-1185">Reference proteome</keyword>
<keyword evidence="1" id="KW-1133">Transmembrane helix</keyword>
<name>A0A9W5EXY3_9HYPH</name>
<evidence type="ECO:0000313" key="3">
    <source>
        <dbReference type="Proteomes" id="UP000191933"/>
    </source>
</evidence>
<protein>
    <recommendedName>
        <fullName evidence="4">Transmembrane protein</fullName>
    </recommendedName>
</protein>
<evidence type="ECO:0000256" key="1">
    <source>
        <dbReference type="SAM" id="Phobius"/>
    </source>
</evidence>
<dbReference type="Proteomes" id="UP000191933">
    <property type="component" value="Unassembled WGS sequence"/>
</dbReference>
<evidence type="ECO:0008006" key="4">
    <source>
        <dbReference type="Google" id="ProtNLM"/>
    </source>
</evidence>
<organism evidence="2 3">
    <name type="scientific">Agrobacterium genomosp. 2 str. CFBP 5494</name>
    <dbReference type="NCBI Taxonomy" id="1183436"/>
    <lineage>
        <taxon>Bacteria</taxon>
        <taxon>Pseudomonadati</taxon>
        <taxon>Pseudomonadota</taxon>
        <taxon>Alphaproteobacteria</taxon>
        <taxon>Hyphomicrobiales</taxon>
        <taxon>Rhizobiaceae</taxon>
        <taxon>Rhizobium/Agrobacterium group</taxon>
        <taxon>Agrobacterium</taxon>
        <taxon>Agrobacterium tumefaciens complex</taxon>
    </lineage>
</organism>